<evidence type="ECO:0000313" key="8">
    <source>
        <dbReference type="EMBL" id="PIO60560.1"/>
    </source>
</evidence>
<comment type="similarity">
    <text evidence="2">Belongs to the histidine acid phosphatase family.</text>
</comment>
<reference evidence="8 9" key="1">
    <citation type="submission" date="2015-09" db="EMBL/GenBank/DDBJ databases">
        <title>Draft genome of the parasitic nematode Teladorsagia circumcincta isolate WARC Sus (inbred).</title>
        <authorList>
            <person name="Mitreva M."/>
        </authorList>
    </citation>
    <scope>NUCLEOTIDE SEQUENCE [LARGE SCALE GENOMIC DNA]</scope>
    <source>
        <strain evidence="8 9">S</strain>
    </source>
</reference>
<accession>A0A2G9TTG9</accession>
<keyword evidence="7" id="KW-0325">Glycoprotein</keyword>
<dbReference type="Gene3D" id="3.40.50.1240">
    <property type="entry name" value="Phosphoglycerate mutase-like"/>
    <property type="match status" value="2"/>
</dbReference>
<dbReference type="OrthoDB" id="10257284at2759"/>
<keyword evidence="5" id="KW-0378">Hydrolase</keyword>
<dbReference type="InterPro" id="IPR050645">
    <property type="entry name" value="Histidine_acid_phosphatase"/>
</dbReference>
<organism evidence="8 9">
    <name type="scientific">Teladorsagia circumcincta</name>
    <name type="common">Brown stomach worm</name>
    <name type="synonym">Ostertagia circumcincta</name>
    <dbReference type="NCBI Taxonomy" id="45464"/>
    <lineage>
        <taxon>Eukaryota</taxon>
        <taxon>Metazoa</taxon>
        <taxon>Ecdysozoa</taxon>
        <taxon>Nematoda</taxon>
        <taxon>Chromadorea</taxon>
        <taxon>Rhabditida</taxon>
        <taxon>Rhabditina</taxon>
        <taxon>Rhabditomorpha</taxon>
        <taxon>Strongyloidea</taxon>
        <taxon>Trichostrongylidae</taxon>
        <taxon>Teladorsagia</taxon>
    </lineage>
</organism>
<dbReference type="PANTHER" id="PTHR11567">
    <property type="entry name" value="ACID PHOSPHATASE-RELATED"/>
    <property type="match status" value="1"/>
</dbReference>
<name>A0A2G9TTG9_TELCI</name>
<keyword evidence="4" id="KW-0732">Signal</keyword>
<evidence type="ECO:0000256" key="6">
    <source>
        <dbReference type="ARBA" id="ARBA00023157"/>
    </source>
</evidence>
<evidence type="ECO:0000256" key="1">
    <source>
        <dbReference type="ARBA" id="ARBA00000032"/>
    </source>
</evidence>
<dbReference type="SUPFAM" id="SSF53254">
    <property type="entry name" value="Phosphoglycerate mutase-like"/>
    <property type="match status" value="1"/>
</dbReference>
<sequence length="255" mass="28546">VFRHGDRAPMAGSTSRESESYYFRGKEQLTDKGLQQAYQLGLSLRRRYVDNGFLDARFLPSQVVFRSSPVERCLMTASAVASAMFNITEDGRPIAVPIFTVPKKDDFVCVPRLECPFVVREMAETLGVSKPLPTMHDAGLAVPQWFDDEARKEADHLLDLHDATISALLDSLGILKEALAPQGRPDFTAAIAFEVWRNDSGHYVKIFYRRGSSNDEFNEMMTSRLSCVGEEKCPLDEITKALEKFGSDAPQLLCE</sequence>
<evidence type="ECO:0000256" key="7">
    <source>
        <dbReference type="ARBA" id="ARBA00023180"/>
    </source>
</evidence>
<dbReference type="PANTHER" id="PTHR11567:SF211">
    <property type="entry name" value="PROSTATIC ACID PHOSPHATASE"/>
    <property type="match status" value="1"/>
</dbReference>
<dbReference type="EC" id="3.1.3.2" evidence="3"/>
<protein>
    <recommendedName>
        <fullName evidence="3">acid phosphatase</fullName>
        <ecNumber evidence="3">3.1.3.2</ecNumber>
    </recommendedName>
</protein>
<gene>
    <name evidence="8" type="ORF">TELCIR_17942</name>
</gene>
<keyword evidence="6" id="KW-1015">Disulfide bond</keyword>
<dbReference type="AlphaFoldDB" id="A0A2G9TTG9"/>
<keyword evidence="9" id="KW-1185">Reference proteome</keyword>
<dbReference type="Proteomes" id="UP000230423">
    <property type="component" value="Unassembled WGS sequence"/>
</dbReference>
<comment type="catalytic activity">
    <reaction evidence="1">
        <text>a phosphate monoester + H2O = an alcohol + phosphate</text>
        <dbReference type="Rhea" id="RHEA:15017"/>
        <dbReference type="ChEBI" id="CHEBI:15377"/>
        <dbReference type="ChEBI" id="CHEBI:30879"/>
        <dbReference type="ChEBI" id="CHEBI:43474"/>
        <dbReference type="ChEBI" id="CHEBI:67140"/>
        <dbReference type="EC" id="3.1.3.2"/>
    </reaction>
</comment>
<dbReference type="Pfam" id="PF00328">
    <property type="entry name" value="His_Phos_2"/>
    <property type="match status" value="1"/>
</dbReference>
<evidence type="ECO:0000313" key="9">
    <source>
        <dbReference type="Proteomes" id="UP000230423"/>
    </source>
</evidence>
<dbReference type="InterPro" id="IPR000560">
    <property type="entry name" value="His_Pase_clade-2"/>
</dbReference>
<dbReference type="GO" id="GO:0003993">
    <property type="term" value="F:acid phosphatase activity"/>
    <property type="evidence" value="ECO:0007669"/>
    <property type="project" value="UniProtKB-EC"/>
</dbReference>
<evidence type="ECO:0000256" key="2">
    <source>
        <dbReference type="ARBA" id="ARBA00005375"/>
    </source>
</evidence>
<evidence type="ECO:0000256" key="4">
    <source>
        <dbReference type="ARBA" id="ARBA00022729"/>
    </source>
</evidence>
<dbReference type="CDD" id="cd07061">
    <property type="entry name" value="HP_HAP_like"/>
    <property type="match status" value="1"/>
</dbReference>
<feature type="non-terminal residue" evidence="8">
    <location>
        <position position="255"/>
    </location>
</feature>
<evidence type="ECO:0000256" key="3">
    <source>
        <dbReference type="ARBA" id="ARBA00012646"/>
    </source>
</evidence>
<feature type="non-terminal residue" evidence="8">
    <location>
        <position position="1"/>
    </location>
</feature>
<evidence type="ECO:0000256" key="5">
    <source>
        <dbReference type="ARBA" id="ARBA00022801"/>
    </source>
</evidence>
<dbReference type="InterPro" id="IPR029033">
    <property type="entry name" value="His_PPase_superfam"/>
</dbReference>
<dbReference type="EMBL" id="KZ355208">
    <property type="protein sequence ID" value="PIO60560.1"/>
    <property type="molecule type" value="Genomic_DNA"/>
</dbReference>
<proteinExistence type="inferred from homology"/>